<evidence type="ECO:0000259" key="7">
    <source>
        <dbReference type="SMART" id="SM00778"/>
    </source>
</evidence>
<comment type="caution">
    <text evidence="8">The sequence shown here is derived from an EMBL/GenBank/DDBJ whole genome shotgun (WGS) entry which is preliminary data.</text>
</comment>
<keyword evidence="2" id="KW-0639">Primosome</keyword>
<keyword evidence="3" id="KW-0808">Transferase</keyword>
<accession>A0ABS2CBL5</accession>
<reference evidence="8 9" key="1">
    <citation type="submission" date="2019-11" db="EMBL/GenBank/DDBJ databases">
        <title>Novel Deefgea species.</title>
        <authorList>
            <person name="Han J.-H."/>
        </authorList>
    </citation>
    <scope>NUCLEOTIDE SEQUENCE [LARGE SCALE GENOMIC DNA]</scope>
    <source>
        <strain evidence="8 9">LMG 24817</strain>
    </source>
</reference>
<evidence type="ECO:0000256" key="3">
    <source>
        <dbReference type="ARBA" id="ARBA00022679"/>
    </source>
</evidence>
<dbReference type="InterPro" id="IPR006171">
    <property type="entry name" value="TOPRIM_dom"/>
</dbReference>
<dbReference type="InterPro" id="IPR055570">
    <property type="entry name" value="DUF7146"/>
</dbReference>
<evidence type="ECO:0000256" key="5">
    <source>
        <dbReference type="ARBA" id="ARBA00022705"/>
    </source>
</evidence>
<evidence type="ECO:0000313" key="9">
    <source>
        <dbReference type="Proteomes" id="UP001195660"/>
    </source>
</evidence>
<dbReference type="Pfam" id="PF23639">
    <property type="entry name" value="DUF7146"/>
    <property type="match status" value="1"/>
</dbReference>
<dbReference type="CDD" id="cd01029">
    <property type="entry name" value="TOPRIM_primases"/>
    <property type="match status" value="1"/>
</dbReference>
<dbReference type="Proteomes" id="UP001195660">
    <property type="component" value="Unassembled WGS sequence"/>
</dbReference>
<evidence type="ECO:0000256" key="4">
    <source>
        <dbReference type="ARBA" id="ARBA00022695"/>
    </source>
</evidence>
<keyword evidence="4" id="KW-0548">Nucleotidyltransferase</keyword>
<dbReference type="InterPro" id="IPR013237">
    <property type="entry name" value="Phage_T7_Gp4_N"/>
</dbReference>
<dbReference type="InterPro" id="IPR034154">
    <property type="entry name" value="TOPRIM_DnaG/twinkle"/>
</dbReference>
<keyword evidence="6" id="KW-0804">Transcription</keyword>
<evidence type="ECO:0000313" key="8">
    <source>
        <dbReference type="EMBL" id="MBM5571535.1"/>
    </source>
</evidence>
<evidence type="ECO:0000256" key="1">
    <source>
        <dbReference type="ARBA" id="ARBA00022478"/>
    </source>
</evidence>
<keyword evidence="1" id="KW-0240">DNA-directed RNA polymerase</keyword>
<protein>
    <recommendedName>
        <fullName evidence="7">DNA primase/helicase Gp4 N-terminal Bacteriophage T7-like domain-containing protein</fullName>
    </recommendedName>
</protein>
<feature type="domain" description="DNA primase/helicase Gp4 N-terminal Bacteriophage T7-like" evidence="7">
    <location>
        <begin position="34"/>
        <end position="75"/>
    </location>
</feature>
<keyword evidence="5" id="KW-0235">DNA replication</keyword>
<evidence type="ECO:0000256" key="6">
    <source>
        <dbReference type="ARBA" id="ARBA00023163"/>
    </source>
</evidence>
<dbReference type="InterPro" id="IPR036977">
    <property type="entry name" value="DNA_primase_Znf_CHC2"/>
</dbReference>
<sequence>MMRESFSDTVKQAAHGNWPFTLQALGINAKYLDGKNHPCPACGGKDRFQFTLRGNGADYGRFACRGMDEQGGDGFALVRHVFGLSFPDAVKAVANVLGISADSIFNNNYMAIPYAVPATSQVVQMVDRTDKVQAVFDSCVAIRPDNQAGKYLLNRGLNWVCLPTGENSPLRNCTALDYWHVADNKPVMLGTFPALVAQITKADGSLAGMHRIYLSQDANKLVLHGRDGVLLPNKKLQAAHDGALAGAACRLYSIWADGRLALTEGIETALAVHRMTGLAVWACISTSGLKSFLVPDGVREIIIYADNDRPDHKGRNAGKEAAYILAARLVAEGYKVSVLLPPVAGTDWMDVMNDEINKEQA</sequence>
<dbReference type="SUPFAM" id="SSF57783">
    <property type="entry name" value="Zinc beta-ribbon"/>
    <property type="match status" value="1"/>
</dbReference>
<evidence type="ECO:0000256" key="2">
    <source>
        <dbReference type="ARBA" id="ARBA00022515"/>
    </source>
</evidence>
<dbReference type="Gene3D" id="3.90.580.10">
    <property type="entry name" value="Zinc finger, CHC2-type domain"/>
    <property type="match status" value="1"/>
</dbReference>
<keyword evidence="9" id="KW-1185">Reference proteome</keyword>
<dbReference type="Gene3D" id="3.40.1360.10">
    <property type="match status" value="1"/>
</dbReference>
<proteinExistence type="predicted"/>
<organism evidence="8 9">
    <name type="scientific">Deefgea chitinilytica</name>
    <dbReference type="NCBI Taxonomy" id="570276"/>
    <lineage>
        <taxon>Bacteria</taxon>
        <taxon>Pseudomonadati</taxon>
        <taxon>Pseudomonadota</taxon>
        <taxon>Betaproteobacteria</taxon>
        <taxon>Neisseriales</taxon>
        <taxon>Chitinibacteraceae</taxon>
        <taxon>Deefgea</taxon>
    </lineage>
</organism>
<dbReference type="SMART" id="SM00778">
    <property type="entry name" value="Prim_Zn_Ribbon"/>
    <property type="match status" value="1"/>
</dbReference>
<dbReference type="Pfam" id="PF13362">
    <property type="entry name" value="Toprim_3"/>
    <property type="match status" value="1"/>
</dbReference>
<name>A0ABS2CBL5_9NEIS</name>
<gene>
    <name evidence="8" type="ORF">GM173_08070</name>
</gene>
<dbReference type="EMBL" id="WOFE01000003">
    <property type="protein sequence ID" value="MBM5571535.1"/>
    <property type="molecule type" value="Genomic_DNA"/>
</dbReference>
<dbReference type="RefSeq" id="WP_203570870.1">
    <property type="nucleotide sequence ID" value="NZ_WOFE01000003.1"/>
</dbReference>